<evidence type="ECO:0000313" key="1">
    <source>
        <dbReference type="EMBL" id="MPN63190.1"/>
    </source>
</evidence>
<dbReference type="EMBL" id="VSSQ01142232">
    <property type="protein sequence ID" value="MPN63190.1"/>
    <property type="molecule type" value="Genomic_DNA"/>
</dbReference>
<dbReference type="AlphaFoldDB" id="A0A645JJA3"/>
<dbReference type="InterPro" id="IPR002347">
    <property type="entry name" value="SDR_fam"/>
</dbReference>
<comment type="caution">
    <text evidence="1">The sequence shown here is derived from an EMBL/GenBank/DDBJ whole genome shotgun (WGS) entry which is preliminary data.</text>
</comment>
<proteinExistence type="predicted"/>
<sequence>MVKYVNDRAVTQRFGEPIEIGALAVYLASPASTQMTGTINVIDGGYMLRC</sequence>
<reference evidence="1" key="1">
    <citation type="submission" date="2019-08" db="EMBL/GenBank/DDBJ databases">
        <authorList>
            <person name="Kucharzyk K."/>
            <person name="Murdoch R.W."/>
            <person name="Higgins S."/>
            <person name="Loffler F."/>
        </authorList>
    </citation>
    <scope>NUCLEOTIDE SEQUENCE</scope>
</reference>
<accession>A0A645JJA3</accession>
<dbReference type="SUPFAM" id="SSF51735">
    <property type="entry name" value="NAD(P)-binding Rossmann-fold domains"/>
    <property type="match status" value="1"/>
</dbReference>
<name>A0A645JJA3_9ZZZZ</name>
<protein>
    <submittedName>
        <fullName evidence="1">Uncharacterized protein</fullName>
    </submittedName>
</protein>
<gene>
    <name evidence="1" type="ORF">SDC9_210945</name>
</gene>
<dbReference type="Gene3D" id="3.40.50.720">
    <property type="entry name" value="NAD(P)-binding Rossmann-like Domain"/>
    <property type="match status" value="1"/>
</dbReference>
<organism evidence="1">
    <name type="scientific">bioreactor metagenome</name>
    <dbReference type="NCBI Taxonomy" id="1076179"/>
    <lineage>
        <taxon>unclassified sequences</taxon>
        <taxon>metagenomes</taxon>
        <taxon>ecological metagenomes</taxon>
    </lineage>
</organism>
<dbReference type="Pfam" id="PF13561">
    <property type="entry name" value="adh_short_C2"/>
    <property type="match status" value="1"/>
</dbReference>
<dbReference type="InterPro" id="IPR036291">
    <property type="entry name" value="NAD(P)-bd_dom_sf"/>
</dbReference>